<dbReference type="EMBL" id="PCVY01000028">
    <property type="protein sequence ID" value="PIQ86830.1"/>
    <property type="molecule type" value="Genomic_DNA"/>
</dbReference>
<dbReference type="Gene3D" id="3.40.50.970">
    <property type="match status" value="1"/>
</dbReference>
<gene>
    <name evidence="5" type="ORF">COV74_03090</name>
</gene>
<dbReference type="GO" id="GO:0006086">
    <property type="term" value="P:pyruvate decarboxylation to acetyl-CoA"/>
    <property type="evidence" value="ECO:0007669"/>
    <property type="project" value="TreeGrafter"/>
</dbReference>
<name>A0A2H0LQX0_9BACT</name>
<reference evidence="5 6" key="1">
    <citation type="submission" date="2017-09" db="EMBL/GenBank/DDBJ databases">
        <title>Depth-based differentiation of microbial function through sediment-hosted aquifers and enrichment of novel symbionts in the deep terrestrial subsurface.</title>
        <authorList>
            <person name="Probst A.J."/>
            <person name="Ladd B."/>
            <person name="Jarett J.K."/>
            <person name="Geller-Mcgrath D.E."/>
            <person name="Sieber C.M."/>
            <person name="Emerson J.B."/>
            <person name="Anantharaman K."/>
            <person name="Thomas B.C."/>
            <person name="Malmstrom R."/>
            <person name="Stieglmeier M."/>
            <person name="Klingl A."/>
            <person name="Woyke T."/>
            <person name="Ryan C.M."/>
            <person name="Banfield J.F."/>
        </authorList>
    </citation>
    <scope>NUCLEOTIDE SEQUENCE [LARGE SCALE GENOMIC DNA]</scope>
    <source>
        <strain evidence="5">CG11_big_fil_rev_8_21_14_0_20_45_26</strain>
    </source>
</reference>
<evidence type="ECO:0000256" key="1">
    <source>
        <dbReference type="ARBA" id="ARBA00001964"/>
    </source>
</evidence>
<dbReference type="SUPFAM" id="SSF52518">
    <property type="entry name" value="Thiamin diphosphate-binding fold (THDP-binding)"/>
    <property type="match status" value="1"/>
</dbReference>
<dbReference type="InterPro" id="IPR050642">
    <property type="entry name" value="PDH_E1_Alpha_Subunit"/>
</dbReference>
<dbReference type="AlphaFoldDB" id="A0A2H0LQX0"/>
<protein>
    <recommendedName>
        <fullName evidence="4">Dehydrogenase E1 component domain-containing protein</fullName>
    </recommendedName>
</protein>
<evidence type="ECO:0000256" key="2">
    <source>
        <dbReference type="ARBA" id="ARBA00023002"/>
    </source>
</evidence>
<evidence type="ECO:0000259" key="4">
    <source>
        <dbReference type="Pfam" id="PF00676"/>
    </source>
</evidence>
<dbReference type="InterPro" id="IPR029061">
    <property type="entry name" value="THDP-binding"/>
</dbReference>
<sequence>MFTPSLARQCYEQIFLIRFCEEAIQAHYSQDEMKTPVHLCIGQEAIAAGVMSALPPQSKIFGTYRNHGLYLMATQEPDGFFAELHGKQTGPAMGKAGSMHLTSPEHQLMATSAVVGTTIPVAVGAAFANQYEKKGGMVAVFFGDGAIEEGVFWESLNFASLRGLRILFVCEDNDLAIHTPGKARRGFRSFRDAVKGFRCYYDEGDGSRADVAYQKTSKLIQQMKKKAQPAFLCLKYYRFLEHVGVNEDFKFGYRKKPTSQQAKLYDPCYQIEKICLRKGIKKQSLEGIQSRLKERIEKSILKAKQAPFPSSQELYNHIFSTI</sequence>
<dbReference type="Pfam" id="PF00676">
    <property type="entry name" value="E1_dh"/>
    <property type="match status" value="1"/>
</dbReference>
<dbReference type="PANTHER" id="PTHR11516">
    <property type="entry name" value="PYRUVATE DEHYDROGENASE E1 COMPONENT, ALPHA SUBUNIT BACTERIAL AND ORGANELLAR"/>
    <property type="match status" value="1"/>
</dbReference>
<organism evidence="5 6">
    <name type="scientific">Candidatus Abzuiibacterium crystallinum</name>
    <dbReference type="NCBI Taxonomy" id="1974748"/>
    <lineage>
        <taxon>Bacteria</taxon>
        <taxon>Pseudomonadati</taxon>
        <taxon>Candidatus Omnitrophota</taxon>
        <taxon>Candidatus Abzuiibacterium</taxon>
    </lineage>
</organism>
<feature type="domain" description="Dehydrogenase E1 component" evidence="4">
    <location>
        <begin position="16"/>
        <end position="310"/>
    </location>
</feature>
<evidence type="ECO:0000313" key="5">
    <source>
        <dbReference type="EMBL" id="PIQ86830.1"/>
    </source>
</evidence>
<proteinExistence type="predicted"/>
<comment type="caution">
    <text evidence="5">The sequence shown here is derived from an EMBL/GenBank/DDBJ whole genome shotgun (WGS) entry which is preliminary data.</text>
</comment>
<dbReference type="Proteomes" id="UP000230859">
    <property type="component" value="Unassembled WGS sequence"/>
</dbReference>
<dbReference type="InterPro" id="IPR001017">
    <property type="entry name" value="DH_E1"/>
</dbReference>
<evidence type="ECO:0000313" key="6">
    <source>
        <dbReference type="Proteomes" id="UP000230859"/>
    </source>
</evidence>
<dbReference type="PANTHER" id="PTHR11516:SF60">
    <property type="entry name" value="PYRUVATE DEHYDROGENASE E1 COMPONENT SUBUNIT ALPHA"/>
    <property type="match status" value="1"/>
</dbReference>
<accession>A0A2H0LQX0</accession>
<comment type="cofactor">
    <cofactor evidence="1">
        <name>thiamine diphosphate</name>
        <dbReference type="ChEBI" id="CHEBI:58937"/>
    </cofactor>
</comment>
<evidence type="ECO:0000256" key="3">
    <source>
        <dbReference type="ARBA" id="ARBA00023052"/>
    </source>
</evidence>
<keyword evidence="2" id="KW-0560">Oxidoreductase</keyword>
<keyword evidence="3" id="KW-0786">Thiamine pyrophosphate</keyword>
<dbReference type="CDD" id="cd02000">
    <property type="entry name" value="TPP_E1_PDC_ADC_BCADC"/>
    <property type="match status" value="1"/>
</dbReference>
<dbReference type="GO" id="GO:0004739">
    <property type="term" value="F:pyruvate dehydrogenase (acetyl-transferring) activity"/>
    <property type="evidence" value="ECO:0007669"/>
    <property type="project" value="TreeGrafter"/>
</dbReference>